<name>A0A0C9WSS1_9AGAR</name>
<feature type="non-terminal residue" evidence="1">
    <location>
        <position position="1"/>
    </location>
</feature>
<reference evidence="1 2" key="1">
    <citation type="submission" date="2014-04" db="EMBL/GenBank/DDBJ databases">
        <authorList>
            <consortium name="DOE Joint Genome Institute"/>
            <person name="Kuo A."/>
            <person name="Kohler A."/>
            <person name="Nagy L.G."/>
            <person name="Floudas D."/>
            <person name="Copeland A."/>
            <person name="Barry K.W."/>
            <person name="Cichocki N."/>
            <person name="Veneault-Fourrey C."/>
            <person name="LaButti K."/>
            <person name="Lindquist E.A."/>
            <person name="Lipzen A."/>
            <person name="Lundell T."/>
            <person name="Morin E."/>
            <person name="Murat C."/>
            <person name="Sun H."/>
            <person name="Tunlid A."/>
            <person name="Henrissat B."/>
            <person name="Grigoriev I.V."/>
            <person name="Hibbett D.S."/>
            <person name="Martin F."/>
            <person name="Nordberg H.P."/>
            <person name="Cantor M.N."/>
            <person name="Hua S.X."/>
        </authorList>
    </citation>
    <scope>NUCLEOTIDE SEQUENCE [LARGE SCALE GENOMIC DNA]</scope>
    <source>
        <strain evidence="1 2">LaAM-08-1</strain>
    </source>
</reference>
<accession>A0A0C9WSS1</accession>
<feature type="non-terminal residue" evidence="1">
    <location>
        <position position="210"/>
    </location>
</feature>
<proteinExistence type="predicted"/>
<keyword evidence="2" id="KW-1185">Reference proteome</keyword>
<dbReference type="EMBL" id="KN839047">
    <property type="protein sequence ID" value="KIJ91153.1"/>
    <property type="molecule type" value="Genomic_DNA"/>
</dbReference>
<dbReference type="Proteomes" id="UP000054477">
    <property type="component" value="Unassembled WGS sequence"/>
</dbReference>
<evidence type="ECO:0000313" key="2">
    <source>
        <dbReference type="Proteomes" id="UP000054477"/>
    </source>
</evidence>
<organism evidence="1 2">
    <name type="scientific">Laccaria amethystina LaAM-08-1</name>
    <dbReference type="NCBI Taxonomy" id="1095629"/>
    <lineage>
        <taxon>Eukaryota</taxon>
        <taxon>Fungi</taxon>
        <taxon>Dikarya</taxon>
        <taxon>Basidiomycota</taxon>
        <taxon>Agaricomycotina</taxon>
        <taxon>Agaricomycetes</taxon>
        <taxon>Agaricomycetidae</taxon>
        <taxon>Agaricales</taxon>
        <taxon>Agaricineae</taxon>
        <taxon>Hydnangiaceae</taxon>
        <taxon>Laccaria</taxon>
    </lineage>
</organism>
<reference evidence="2" key="2">
    <citation type="submission" date="2015-01" db="EMBL/GenBank/DDBJ databases">
        <title>Evolutionary Origins and Diversification of the Mycorrhizal Mutualists.</title>
        <authorList>
            <consortium name="DOE Joint Genome Institute"/>
            <consortium name="Mycorrhizal Genomics Consortium"/>
            <person name="Kohler A."/>
            <person name="Kuo A."/>
            <person name="Nagy L.G."/>
            <person name="Floudas D."/>
            <person name="Copeland A."/>
            <person name="Barry K.W."/>
            <person name="Cichocki N."/>
            <person name="Veneault-Fourrey C."/>
            <person name="LaButti K."/>
            <person name="Lindquist E.A."/>
            <person name="Lipzen A."/>
            <person name="Lundell T."/>
            <person name="Morin E."/>
            <person name="Murat C."/>
            <person name="Riley R."/>
            <person name="Ohm R."/>
            <person name="Sun H."/>
            <person name="Tunlid A."/>
            <person name="Henrissat B."/>
            <person name="Grigoriev I.V."/>
            <person name="Hibbett D.S."/>
            <person name="Martin F."/>
        </authorList>
    </citation>
    <scope>NUCLEOTIDE SEQUENCE [LARGE SCALE GENOMIC DNA]</scope>
    <source>
        <strain evidence="2">LaAM-08-1</strain>
    </source>
</reference>
<sequence length="210" mass="23954">APTMKRAIEVLYSDHDHLLTSQGFANVLAFRGIFYGSDFARNDFQYFSSKEEWDNFYNEKKGVLGTEEKEDVFWKDSKTVPWEEFIRTNPSPQECYDWLTVSKRFPNIGDLTALLIVGDLIEAGVIQMPSSGEWGMLVVAVNKGAKKGLGDLKLINANTPDHIIVQEFKALDDFLLANLTQEQKEVMHYNVIMLEHGSCKQPRYIKIAVK</sequence>
<dbReference type="AlphaFoldDB" id="A0A0C9WSS1"/>
<protein>
    <submittedName>
        <fullName evidence="1">Uncharacterized protein</fullName>
    </submittedName>
</protein>
<dbReference type="OrthoDB" id="2934473at2759"/>
<gene>
    <name evidence="1" type="ORF">K443DRAFT_79025</name>
</gene>
<dbReference type="HOGENOM" id="CLU_1312756_0_0_1"/>
<evidence type="ECO:0000313" key="1">
    <source>
        <dbReference type="EMBL" id="KIJ91153.1"/>
    </source>
</evidence>